<reference evidence="2" key="3">
    <citation type="submission" date="2020-06" db="EMBL/GenBank/DDBJ databases">
        <authorList>
            <person name="Camacho E."/>
            <person name="Gonzalez-de la Fuente S."/>
            <person name="Rastrojo A."/>
            <person name="Peiro-Pastor R."/>
            <person name="Solana JC."/>
            <person name="Tabera L."/>
            <person name="Gamarro F."/>
            <person name="Carrasco-Ramiro F."/>
            <person name="Requena JM."/>
            <person name="Aguado B."/>
        </authorList>
    </citation>
    <scope>NUCLEOTIDE SEQUENCE</scope>
</reference>
<proteinExistence type="predicted"/>
<name>A0A504XEU4_LEIDO</name>
<keyword evidence="3" id="KW-0808">Transferase</keyword>
<dbReference type="AlphaFoldDB" id="A0A504XEU4"/>
<dbReference type="EMBL" id="RHLD01000008">
    <property type="protein sequence ID" value="TPP43387.1"/>
    <property type="molecule type" value="Genomic_DNA"/>
</dbReference>
<feature type="region of interest" description="Disordered" evidence="1">
    <location>
        <begin position="103"/>
        <end position="129"/>
    </location>
</feature>
<sequence length="351" mass="38509">MRDGHLAPTATASLAAQFSVYCLEKPRQDVSDDDAAVPARESAPTSLPSKADLAAPLSYLDVVQQLDGDDEWSFAPYPRCSRAQLLQVHAYWVAIRSSAAPETWKPSWPKASDGASEVQKSEESASIRSAEEATTTPRCLCDRDDGCSAGSCPSADALQLACVVGIVWVRLSARTPSTYSLVNRRTPHNGQVSAGSAIADSPSVSLCRPSVEGYIQVVVTHPHYRRRGLASWLLTQCLACTEAPAGVFASDRRDGVAYAIERWHLHTLAATRRAAKRSRGDEETWTCQQDHPRPDQHHQDANHRRSEGEGSEAVVAATLAMYRRLGFHERRYLARYYAGKNDAVELMKMCL</sequence>
<feature type="region of interest" description="Disordered" evidence="1">
    <location>
        <begin position="279"/>
        <end position="310"/>
    </location>
</feature>
<dbReference type="VEuPathDB" id="TriTrypDB:LDHU3_30.1700"/>
<dbReference type="Proteomes" id="UP000318821">
    <property type="component" value="Unassembled WGS sequence"/>
</dbReference>
<evidence type="ECO:0000256" key="1">
    <source>
        <dbReference type="SAM" id="MobiDB-lite"/>
    </source>
</evidence>
<feature type="compositionally biased region" description="Basic and acidic residues" evidence="1">
    <location>
        <begin position="290"/>
        <end position="308"/>
    </location>
</feature>
<gene>
    <name evidence="3" type="ORF">CGC20_7105</name>
    <name evidence="2" type="ORF">LDHU3_30.1700</name>
</gene>
<dbReference type="GO" id="GO:0016740">
    <property type="term" value="F:transferase activity"/>
    <property type="evidence" value="ECO:0007669"/>
    <property type="project" value="UniProtKB-KW"/>
</dbReference>
<dbReference type="InterPro" id="IPR016181">
    <property type="entry name" value="Acyl_CoA_acyltransferase"/>
</dbReference>
<dbReference type="EMBL" id="LR812650">
    <property type="protein sequence ID" value="CAC5432150.1"/>
    <property type="molecule type" value="Genomic_DNA"/>
</dbReference>
<dbReference type="CDD" id="cd04301">
    <property type="entry name" value="NAT_SF"/>
    <property type="match status" value="1"/>
</dbReference>
<evidence type="ECO:0000313" key="3">
    <source>
        <dbReference type="EMBL" id="TPP43387.1"/>
    </source>
</evidence>
<dbReference type="Gene3D" id="3.40.630.30">
    <property type="match status" value="1"/>
</dbReference>
<accession>A0A504XEU4</accession>
<dbReference type="VEuPathDB" id="TriTrypDB:LdCL_300018400"/>
<dbReference type="SUPFAM" id="SSF55729">
    <property type="entry name" value="Acyl-CoA N-acyltransferases (Nat)"/>
    <property type="match status" value="1"/>
</dbReference>
<reference evidence="4" key="2">
    <citation type="submission" date="2019-02" db="EMBL/GenBank/DDBJ databases">
        <title>FDA dAtabase for Regulatory Grade micrObial Sequences (FDA-ARGOS): Supporting development and validation of Infectious Disease Dx tests.</title>
        <authorList>
            <person name="Duncan R."/>
            <person name="Fisher C."/>
            <person name="Tallon L."/>
            <person name="Sadzewicz L."/>
            <person name="Sengamalay N."/>
            <person name="Ott S."/>
            <person name="Godinez A."/>
            <person name="Nagaraj S."/>
            <person name="Vavikolanu K."/>
            <person name="Vyas G."/>
            <person name="Nadendla S."/>
            <person name="Aluvathingal J."/>
            <person name="Sichtig H."/>
        </authorList>
    </citation>
    <scope>NUCLEOTIDE SEQUENCE [LARGE SCALE GENOMIC DNA]</scope>
    <source>
        <strain evidence="4">FDAARGOS_360</strain>
    </source>
</reference>
<protein>
    <submittedName>
        <fullName evidence="3">Acetyltransferase (GNAT) family protein</fullName>
    </submittedName>
    <submittedName>
        <fullName evidence="2">Acetyltransferase_(GNAT)_family_putative/Pfam:PF0 0583</fullName>
    </submittedName>
</protein>
<feature type="compositionally biased region" description="Basic and acidic residues" evidence="1">
    <location>
        <begin position="119"/>
        <end position="129"/>
    </location>
</feature>
<organism evidence="3 4">
    <name type="scientific">Leishmania donovani</name>
    <dbReference type="NCBI Taxonomy" id="5661"/>
    <lineage>
        <taxon>Eukaryota</taxon>
        <taxon>Discoba</taxon>
        <taxon>Euglenozoa</taxon>
        <taxon>Kinetoplastea</taxon>
        <taxon>Metakinetoplastina</taxon>
        <taxon>Trypanosomatida</taxon>
        <taxon>Trypanosomatidae</taxon>
        <taxon>Leishmaniinae</taxon>
        <taxon>Leishmania</taxon>
    </lineage>
</organism>
<evidence type="ECO:0000313" key="2">
    <source>
        <dbReference type="EMBL" id="CAC5432150.1"/>
    </source>
</evidence>
<evidence type="ECO:0000313" key="4">
    <source>
        <dbReference type="Proteomes" id="UP000318821"/>
    </source>
</evidence>
<reference evidence="3" key="1">
    <citation type="submission" date="2019-02" db="EMBL/GenBank/DDBJ databases">
        <title>FDA dAtabase for Regulatory Grade micrObial Sequences (FDA-ARGOS): Supporting development and validation of Infectious Disease Dx tests.</title>
        <authorList>
            <person name="Duncan R."/>
            <person name="Fisher C."/>
            <person name="Tallon L.J."/>
            <person name="Sadzewicz L."/>
            <person name="Sengamalay N."/>
            <person name="Ott S."/>
            <person name="Godinez A."/>
            <person name="Nagaraj S."/>
            <person name="Nadendla S."/>
            <person name="Sichtig H."/>
        </authorList>
    </citation>
    <scope>NUCLEOTIDE SEQUENCE</scope>
    <source>
        <strain evidence="3">FDAARGOS_360</strain>
    </source>
</reference>
<dbReference type="VEuPathDB" id="TriTrypDB:LdBPK_301320.1"/>
<dbReference type="Proteomes" id="UP000601710">
    <property type="component" value="Chromosome 30"/>
</dbReference>